<evidence type="ECO:0000259" key="3">
    <source>
        <dbReference type="PROSITE" id="PS50022"/>
    </source>
</evidence>
<dbReference type="Gene3D" id="2.60.40.10">
    <property type="entry name" value="Immunoglobulins"/>
    <property type="match status" value="1"/>
</dbReference>
<evidence type="ECO:0000313" key="5">
    <source>
        <dbReference type="Proteomes" id="UP001303001"/>
    </source>
</evidence>
<reference evidence="4 5" key="1">
    <citation type="submission" date="2023-09" db="EMBL/GenBank/DDBJ databases">
        <title>Micromonospora halotolerans DSM 45598 genome sequence.</title>
        <authorList>
            <person name="Mo P."/>
        </authorList>
    </citation>
    <scope>NUCLEOTIDE SEQUENCE [LARGE SCALE GENOMIC DNA]</scope>
    <source>
        <strain evidence="4 5">DSM 45598</strain>
    </source>
</reference>
<dbReference type="RefSeq" id="WP_313720836.1">
    <property type="nucleotide sequence ID" value="NZ_CP134876.1"/>
</dbReference>
<dbReference type="InterPro" id="IPR008928">
    <property type="entry name" value="6-hairpin_glycosidase_sf"/>
</dbReference>
<dbReference type="InterPro" id="IPR058094">
    <property type="entry name" value="Ig-like_OmpL47-like"/>
</dbReference>
<dbReference type="Proteomes" id="UP001303001">
    <property type="component" value="Chromosome"/>
</dbReference>
<feature type="compositionally biased region" description="Low complexity" evidence="1">
    <location>
        <begin position="1178"/>
        <end position="1187"/>
    </location>
</feature>
<protein>
    <submittedName>
        <fullName evidence="4">PxKF domain-containing protein</fullName>
    </submittedName>
</protein>
<organism evidence="4 5">
    <name type="scientific">Micromonospora halotolerans</name>
    <dbReference type="NCBI Taxonomy" id="709879"/>
    <lineage>
        <taxon>Bacteria</taxon>
        <taxon>Bacillati</taxon>
        <taxon>Actinomycetota</taxon>
        <taxon>Actinomycetes</taxon>
        <taxon>Micromonosporales</taxon>
        <taxon>Micromonosporaceae</taxon>
        <taxon>Micromonospora</taxon>
    </lineage>
</organism>
<feature type="signal peptide" evidence="2">
    <location>
        <begin position="1"/>
        <end position="32"/>
    </location>
</feature>
<dbReference type="InterPro" id="IPR008979">
    <property type="entry name" value="Galactose-bd-like_sf"/>
</dbReference>
<feature type="chain" id="PRO_5046290713" evidence="2">
    <location>
        <begin position="33"/>
        <end position="1757"/>
    </location>
</feature>
<dbReference type="SUPFAM" id="SSF48208">
    <property type="entry name" value="Six-hairpin glycosidases"/>
    <property type="match status" value="1"/>
</dbReference>
<gene>
    <name evidence="4" type="ORF">RMN56_28485</name>
</gene>
<keyword evidence="5" id="KW-1185">Reference proteome</keyword>
<evidence type="ECO:0000256" key="2">
    <source>
        <dbReference type="SAM" id="SignalP"/>
    </source>
</evidence>
<dbReference type="InterPro" id="IPR000421">
    <property type="entry name" value="FA58C"/>
</dbReference>
<dbReference type="InterPro" id="IPR013783">
    <property type="entry name" value="Ig-like_fold"/>
</dbReference>
<sequence>MISRRRRRVPVWSAVAALVMGGVVSLPSAAHADTPILPGNEGDVGVYTNGQNHVMEIGDPAYTNLGDVAAQLAPGVPYTAKSMHQSIFDKDLAAGGTDYYLDRVLGVRGTLGSAVLMTRGRSLYMRGASNNNFTTMGFAGSTYVGGPNNLGNLYTVTVPGQTVTEVSANRFNAPSHAKGRYTIGATGVTADLTKFITYDNVAVTAIDFTNPGGSAATFTVRAASPLATQAGDGAAELTGTRTITSGANNGLIDTPWNTVTIDLTGAGFTRSGANLDRQITVPAGGSLSLSVVGAVSSATLPKTVESYQEYAAMPSAQAVRTGITAFNRRWAEDIPYIDVPDPALEKAIVYRWWGERYNTLDANAPGYAYQYPTTVEGSNLYQNAIALTQPMHLQDTKWQRTPYLPYGQILNIGELSGSSAFLDSPGHTSWNNHYSQYIGTAGLEAYNVHGGGKEIASKFAHYFEGDGVGQLEHYDGNKNKLIAYDTNFMPGNDADAISFGFPKANAGAPGARTIDRPESAYVWGALDAARQLYQIAGADQAKIDEMATAANGTQDAILSQLWSPDMRMFLARTSYGATSAASSNGKANPLPASARALIPAKESNLYDVYAEDLIPFDQWQKYVDGFRFLTYGDNFPIFPFYTANQYDRAAYGIGGSNNFSNINFTVQYRGVRSALRHYDPEQKYITPAYAKRLLDWMAWSIYPNADLRAPNQAEYYSNWNPTTKTYNRNNPNHVMLGNMNYIFVEDMAGLQPRSDDKIELWPIKFGYDHFMANNLRYHGHDVTIVWDPDGSRYGLGAGYSLFLDGEKKVSTDKLGKLTYDPNTNKVQAENGLTVTFTATVGTNFPSAVNTAIKDDRVAEYLKTADIDLTEDAPNLATSATLHSSYTQQGARPTPWRQFHTPGWSTTTMNYTPGAIAETERPVSLAAVTDGVTANEPYWGNYGTTEKNGYVELDLGSAKAFDNVKVTFVSDRQAGGYHEPSRWWVQMPDGSGGWKEVPNQFKNPTVPAAKFNEALFKTVTSNKVRIAFTNSPTFYTAIAEIQLFNSGREVPPVSNQAPVVTATRDGSSDGNLSTRLVGTASDDGIPYDSELTFGWETVSAPQGAGVIFADPKALATRVTGTVAGDYVFRFVANDGDKRSEATVAVTLIKRAVAAEFGSSATVTTSGTASWENHQRVNEASNPSSSNPGAGNGWGNWGQTQNGTSVAREAWIQYSWTSPVRLSSTDIYWYDDNGGTRRPTGTTYAVETSSDGTTWTPLTLTKGSTYANGVAINAYNHFDFEPITTSRLRIRIWGVMGSGAGTGVLRWRANGETVDSVRSPVLMRTGVGQVPALPNELDAVYASGARGRVGFKWQEITPEMVAEPNVDPFVVYGTNDAYGLVAEARIYVRPEMSQGGISIQGAETFEQTLEVGELPYLPDKVAVSYNDGSRDNQAIGVDWNFDENIVKTPGRHTVVGDLILPDYVSEAGTTRTTLTLTVGKDTVAPTTTLTWSPAEPDGDHGWYTTAPSFTLHAQDAFAVASTQYRLDGGQWTAYPGTPVMVDRDGTTRVEFRSTDTSGNVEEPKESTAKVDTLAPTATFSSAIGEVYFGSVPPAPTCTASDALSGPAGCVVSGYSTDVGTHILLATATDAAGNVGTAVQSYTVLPWTLKGFYSPVDMDEVYNTVKAGSTVPMKFEAFSGTTELTNPALVTMNAKQVTCGTGAQSDEIEVLATGATSLRYDSTAGQFVYNWKAPATPGACYTVTATTRDGSSLTTLFKLQ</sequence>
<name>A0ABY9ZVI2_9ACTN</name>
<dbReference type="Gene3D" id="3.30.1920.20">
    <property type="match status" value="1"/>
</dbReference>
<feature type="domain" description="F5/8 type C" evidence="3">
    <location>
        <begin position="1150"/>
        <end position="1310"/>
    </location>
</feature>
<dbReference type="Gene3D" id="2.60.120.260">
    <property type="entry name" value="Galactose-binding domain-like"/>
    <property type="match status" value="2"/>
</dbReference>
<dbReference type="NCBIfam" id="NF047446">
    <property type="entry name" value="barrel_OmpL47"/>
    <property type="match status" value="1"/>
</dbReference>
<evidence type="ECO:0000313" key="4">
    <source>
        <dbReference type="EMBL" id="WNM39025.1"/>
    </source>
</evidence>
<evidence type="ECO:0000256" key="1">
    <source>
        <dbReference type="SAM" id="MobiDB-lite"/>
    </source>
</evidence>
<dbReference type="Pfam" id="PF07532">
    <property type="entry name" value="Big_4"/>
    <property type="match status" value="1"/>
</dbReference>
<dbReference type="SUPFAM" id="SSF49785">
    <property type="entry name" value="Galactose-binding domain-like"/>
    <property type="match status" value="1"/>
</dbReference>
<keyword evidence="2" id="KW-0732">Signal</keyword>
<dbReference type="PROSITE" id="PS50022">
    <property type="entry name" value="FA58C_3"/>
    <property type="match status" value="1"/>
</dbReference>
<accession>A0ABY9ZVI2</accession>
<dbReference type="Pfam" id="PF00754">
    <property type="entry name" value="F5_F8_type_C"/>
    <property type="match status" value="1"/>
</dbReference>
<dbReference type="NCBIfam" id="NF038114">
    <property type="entry name" value="rightmost"/>
    <property type="match status" value="1"/>
</dbReference>
<dbReference type="EMBL" id="CP134876">
    <property type="protein sequence ID" value="WNM39025.1"/>
    <property type="molecule type" value="Genomic_DNA"/>
</dbReference>
<feature type="region of interest" description="Disordered" evidence="1">
    <location>
        <begin position="1174"/>
        <end position="1198"/>
    </location>
</feature>
<dbReference type="InterPro" id="IPR011081">
    <property type="entry name" value="Big_4"/>
</dbReference>
<proteinExistence type="predicted"/>